<feature type="transmembrane region" description="Helical" evidence="7">
    <location>
        <begin position="274"/>
        <end position="294"/>
    </location>
</feature>
<evidence type="ECO:0000256" key="7">
    <source>
        <dbReference type="SAM" id="Phobius"/>
    </source>
</evidence>
<keyword evidence="3" id="KW-0813">Transport</keyword>
<feature type="transmembrane region" description="Helical" evidence="7">
    <location>
        <begin position="243"/>
        <end position="262"/>
    </location>
</feature>
<accession>A0ABR4JX03</accession>
<evidence type="ECO:0000313" key="9">
    <source>
        <dbReference type="EMBL" id="KAL2844376.1"/>
    </source>
</evidence>
<comment type="caution">
    <text evidence="9">The sequence shown here is derived from an EMBL/GenBank/DDBJ whole genome shotgun (WGS) entry which is preliminary data.</text>
</comment>
<evidence type="ECO:0000313" key="10">
    <source>
        <dbReference type="Proteomes" id="UP001610446"/>
    </source>
</evidence>
<keyword evidence="10" id="KW-1185">Reference proteome</keyword>
<feature type="transmembrane region" description="Helical" evidence="7">
    <location>
        <begin position="45"/>
        <end position="64"/>
    </location>
</feature>
<keyword evidence="6 7" id="KW-0472">Membrane</keyword>
<dbReference type="InterPro" id="IPR036259">
    <property type="entry name" value="MFS_trans_sf"/>
</dbReference>
<name>A0ABR4JX03_9EURO</name>
<reference evidence="9 10" key="1">
    <citation type="submission" date="2024-07" db="EMBL/GenBank/DDBJ databases">
        <title>Section-level genome sequencing and comparative genomics of Aspergillus sections Usti and Cavernicolus.</title>
        <authorList>
            <consortium name="Lawrence Berkeley National Laboratory"/>
            <person name="Nybo J.L."/>
            <person name="Vesth T.C."/>
            <person name="Theobald S."/>
            <person name="Frisvad J.C."/>
            <person name="Larsen T.O."/>
            <person name="Kjaerboelling I."/>
            <person name="Rothschild-Mancinelli K."/>
            <person name="Lyhne E.K."/>
            <person name="Kogle M.E."/>
            <person name="Barry K."/>
            <person name="Clum A."/>
            <person name="Na H."/>
            <person name="Ledsgaard L."/>
            <person name="Lin J."/>
            <person name="Lipzen A."/>
            <person name="Kuo A."/>
            <person name="Riley R."/>
            <person name="Mondo S."/>
            <person name="Labutti K."/>
            <person name="Haridas S."/>
            <person name="Pangalinan J."/>
            <person name="Salamov A.A."/>
            <person name="Simmons B.A."/>
            <person name="Magnuson J.K."/>
            <person name="Chen J."/>
            <person name="Drula E."/>
            <person name="Henrissat B."/>
            <person name="Wiebenga A."/>
            <person name="Lubbers R.J."/>
            <person name="Gomes A.C."/>
            <person name="Makela M.R."/>
            <person name="Stajich J."/>
            <person name="Grigoriev I.V."/>
            <person name="Mortensen U.H."/>
            <person name="De Vries R.P."/>
            <person name="Baker S.E."/>
            <person name="Andersen M.R."/>
        </authorList>
    </citation>
    <scope>NUCLEOTIDE SEQUENCE [LARGE SCALE GENOMIC DNA]</scope>
    <source>
        <strain evidence="9 10">CBS 123904</strain>
    </source>
</reference>
<feature type="transmembrane region" description="Helical" evidence="7">
    <location>
        <begin position="348"/>
        <end position="367"/>
    </location>
</feature>
<evidence type="ECO:0000256" key="2">
    <source>
        <dbReference type="ARBA" id="ARBA00007520"/>
    </source>
</evidence>
<feature type="transmembrane region" description="Helical" evidence="7">
    <location>
        <begin position="443"/>
        <end position="466"/>
    </location>
</feature>
<evidence type="ECO:0000256" key="5">
    <source>
        <dbReference type="ARBA" id="ARBA00022989"/>
    </source>
</evidence>
<feature type="domain" description="Major facilitator superfamily (MFS) profile" evidence="8">
    <location>
        <begin position="51"/>
        <end position="543"/>
    </location>
</feature>
<feature type="transmembrane region" description="Helical" evidence="7">
    <location>
        <begin position="520"/>
        <end position="538"/>
    </location>
</feature>
<feature type="transmembrane region" description="Helical" evidence="7">
    <location>
        <begin position="379"/>
        <end position="398"/>
    </location>
</feature>
<feature type="transmembrane region" description="Helical" evidence="7">
    <location>
        <begin position="141"/>
        <end position="162"/>
    </location>
</feature>
<comment type="subcellular location">
    <subcellularLocation>
        <location evidence="1">Membrane</location>
        <topology evidence="1">Multi-pass membrane protein</topology>
    </subcellularLocation>
</comment>
<feature type="transmembrane region" description="Helical" evidence="7">
    <location>
        <begin position="315"/>
        <end position="336"/>
    </location>
</feature>
<evidence type="ECO:0000256" key="4">
    <source>
        <dbReference type="ARBA" id="ARBA00022692"/>
    </source>
</evidence>
<organism evidence="9 10">
    <name type="scientific">Aspergillus pseudoustus</name>
    <dbReference type="NCBI Taxonomy" id="1810923"/>
    <lineage>
        <taxon>Eukaryota</taxon>
        <taxon>Fungi</taxon>
        <taxon>Dikarya</taxon>
        <taxon>Ascomycota</taxon>
        <taxon>Pezizomycotina</taxon>
        <taxon>Eurotiomycetes</taxon>
        <taxon>Eurotiomycetidae</taxon>
        <taxon>Eurotiales</taxon>
        <taxon>Aspergillaceae</taxon>
        <taxon>Aspergillus</taxon>
        <taxon>Aspergillus subgen. Nidulantes</taxon>
    </lineage>
</organism>
<dbReference type="SUPFAM" id="SSF103473">
    <property type="entry name" value="MFS general substrate transporter"/>
    <property type="match status" value="1"/>
</dbReference>
<dbReference type="InterPro" id="IPR011701">
    <property type="entry name" value="MFS"/>
</dbReference>
<dbReference type="Pfam" id="PF07690">
    <property type="entry name" value="MFS_1"/>
    <property type="match status" value="1"/>
</dbReference>
<feature type="transmembrane region" description="Helical" evidence="7">
    <location>
        <begin position="174"/>
        <end position="198"/>
    </location>
</feature>
<dbReference type="PANTHER" id="PTHR23501:SF12">
    <property type="entry name" value="MAJOR FACILITATOR SUPERFAMILY (MFS) PROFILE DOMAIN-CONTAINING PROTEIN-RELATED"/>
    <property type="match status" value="1"/>
</dbReference>
<protein>
    <submittedName>
        <fullName evidence="9">Major facilitator superfamily domain-containing protein</fullName>
    </submittedName>
</protein>
<dbReference type="EMBL" id="JBFXLU010000081">
    <property type="protein sequence ID" value="KAL2844376.1"/>
    <property type="molecule type" value="Genomic_DNA"/>
</dbReference>
<feature type="transmembrane region" description="Helical" evidence="7">
    <location>
        <begin position="86"/>
        <end position="104"/>
    </location>
</feature>
<evidence type="ECO:0000256" key="1">
    <source>
        <dbReference type="ARBA" id="ARBA00004141"/>
    </source>
</evidence>
<evidence type="ECO:0000259" key="8">
    <source>
        <dbReference type="PROSITE" id="PS50850"/>
    </source>
</evidence>
<feature type="transmembrane region" description="Helical" evidence="7">
    <location>
        <begin position="116"/>
        <end position="135"/>
    </location>
</feature>
<dbReference type="InterPro" id="IPR020846">
    <property type="entry name" value="MFS_dom"/>
</dbReference>
<keyword evidence="5 7" id="KW-1133">Transmembrane helix</keyword>
<keyword evidence="4 7" id="KW-0812">Transmembrane</keyword>
<dbReference type="PANTHER" id="PTHR23501">
    <property type="entry name" value="MAJOR FACILITATOR SUPERFAMILY"/>
    <property type="match status" value="1"/>
</dbReference>
<dbReference type="Proteomes" id="UP001610446">
    <property type="component" value="Unassembled WGS sequence"/>
</dbReference>
<dbReference type="CDD" id="cd17502">
    <property type="entry name" value="MFS_Azr1_MDR_like"/>
    <property type="match status" value="1"/>
</dbReference>
<evidence type="ECO:0000256" key="3">
    <source>
        <dbReference type="ARBA" id="ARBA00022448"/>
    </source>
</evidence>
<dbReference type="Gene3D" id="1.20.1250.20">
    <property type="entry name" value="MFS general substrate transporter like domains"/>
    <property type="match status" value="2"/>
</dbReference>
<feature type="transmembrane region" description="Helical" evidence="7">
    <location>
        <begin position="410"/>
        <end position="431"/>
    </location>
</feature>
<comment type="similarity">
    <text evidence="2">Belongs to the major facilitator superfamily. TCR/Tet family.</text>
</comment>
<proteinExistence type="inferred from homology"/>
<feature type="transmembrane region" description="Helical" evidence="7">
    <location>
        <begin position="204"/>
        <end position="223"/>
    </location>
</feature>
<dbReference type="PROSITE" id="PS50850">
    <property type="entry name" value="MFS"/>
    <property type="match status" value="1"/>
</dbReference>
<evidence type="ECO:0000256" key="6">
    <source>
        <dbReference type="ARBA" id="ARBA00023136"/>
    </source>
</evidence>
<sequence length="563" mass="61050">MDSLAVFILHLRNNQKKKMSDKVEASSDTETGDVPTPAPVRSIQGVRWIVVVLAILTSTFFYGLDNTVVADIQPTVVQRFNAIDRLSWISVTFLIGAAGTNFFWGQVYSLFDVKWTYIICVALFEIGSAVCGAAPTMTAFLIGRTICGLGGCGMYTGVMVMLSFLTTPEERPAYLGLTGLTWGLGTVLGPIIGGAFALHASWRWGLYINLIFGAIAAPVYFFMIPGLATAQGSVLARWKKVDFIGLVLIVGLLLSCLMAINFGGVLYPWDSGRIIALFVVSGVLTIAFGIQQGLCIGTSTEHRSFPVQFLRNRQVLLIFVAEICATTLTFTPIYFLPLYFQLVHADSALTSGVKCFPLVVFLVVTIVGNGMATARYPWFQPWFVLGSLVGLAGSALLYTANESTTDARIYGYSILIGFGAGCFVTLCFATAQTLVKQTEIPHAVAFMAFAQQGGAALTLAISNSVFLNDALRQLADVLPNLTRDSIQRILSGLGDEIVDAFSETEREHVARTIADSLAKAYIVAIACGALAVVLSVFIKRDREWEKRVWVAVSGRFSRSEKSN</sequence>
<gene>
    <name evidence="9" type="ORF">BJY01DRAFT_188955</name>
</gene>